<sequence>MLTSHGLHDRDVLNGKQSLKFSLPSIESFMFFAYRSWILLVLMAEANEKLPHRRFVIPSFPQAFLQIAVAVKDLKSTYTFSCHSEMDFKCSSQNLYTGVSLTVVQKQFPEREEKINGSGNCFNG</sequence>
<organism evidence="1 2">
    <name type="scientific">Limosa lapponica baueri</name>
    <dbReference type="NCBI Taxonomy" id="1758121"/>
    <lineage>
        <taxon>Eukaryota</taxon>
        <taxon>Metazoa</taxon>
        <taxon>Chordata</taxon>
        <taxon>Craniata</taxon>
        <taxon>Vertebrata</taxon>
        <taxon>Euteleostomi</taxon>
        <taxon>Archelosauria</taxon>
        <taxon>Archosauria</taxon>
        <taxon>Dinosauria</taxon>
        <taxon>Saurischia</taxon>
        <taxon>Theropoda</taxon>
        <taxon>Coelurosauria</taxon>
        <taxon>Aves</taxon>
        <taxon>Neognathae</taxon>
        <taxon>Neoaves</taxon>
        <taxon>Charadriiformes</taxon>
        <taxon>Scolopacidae</taxon>
        <taxon>Limosa</taxon>
    </lineage>
</organism>
<accession>A0A2I0TFH3</accession>
<dbReference type="AlphaFoldDB" id="A0A2I0TFH3"/>
<reference evidence="2" key="2">
    <citation type="submission" date="2017-12" db="EMBL/GenBank/DDBJ databases">
        <title>Genome sequence of the Bar-tailed Godwit (Limosa lapponica baueri).</title>
        <authorList>
            <person name="Lima N.C.B."/>
            <person name="Parody-Merino A.M."/>
            <person name="Battley P.F."/>
            <person name="Fidler A.E."/>
            <person name="Prosdocimi F."/>
        </authorList>
    </citation>
    <scope>NUCLEOTIDE SEQUENCE [LARGE SCALE GENOMIC DNA]</scope>
</reference>
<evidence type="ECO:0000313" key="1">
    <source>
        <dbReference type="EMBL" id="PKU32516.1"/>
    </source>
</evidence>
<gene>
    <name evidence="1" type="ORF">llap_17180</name>
</gene>
<evidence type="ECO:0000313" key="2">
    <source>
        <dbReference type="Proteomes" id="UP000233556"/>
    </source>
</evidence>
<dbReference type="EMBL" id="KZ511192">
    <property type="protein sequence ID" value="PKU32516.1"/>
    <property type="molecule type" value="Genomic_DNA"/>
</dbReference>
<name>A0A2I0TFH3_LIMLA</name>
<protein>
    <submittedName>
        <fullName evidence="1">Uncharacterized protein</fullName>
    </submittedName>
</protein>
<proteinExistence type="predicted"/>
<reference evidence="2" key="1">
    <citation type="submission" date="2017-11" db="EMBL/GenBank/DDBJ databases">
        <authorList>
            <person name="Lima N.C."/>
            <person name="Parody-Merino A.M."/>
            <person name="Battley P.F."/>
            <person name="Fidler A.E."/>
            <person name="Prosdocimi F."/>
        </authorList>
    </citation>
    <scope>NUCLEOTIDE SEQUENCE [LARGE SCALE GENOMIC DNA]</scope>
</reference>
<dbReference type="Proteomes" id="UP000233556">
    <property type="component" value="Unassembled WGS sequence"/>
</dbReference>
<keyword evidence="2" id="KW-1185">Reference proteome</keyword>